<gene>
    <name evidence="2" type="ORF">clem_11060</name>
</gene>
<dbReference type="EMBL" id="CP016397">
    <property type="protein sequence ID" value="ASQ46758.1"/>
    <property type="molecule type" value="Genomic_DNA"/>
</dbReference>
<feature type="compositionally biased region" description="Basic and acidic residues" evidence="1">
    <location>
        <begin position="447"/>
        <end position="469"/>
    </location>
</feature>
<evidence type="ECO:0000313" key="3">
    <source>
        <dbReference type="Proteomes" id="UP000201728"/>
    </source>
</evidence>
<proteinExistence type="predicted"/>
<name>A0A222P4I6_9GAMM</name>
<reference evidence="3" key="1">
    <citation type="submission" date="2016-07" db="EMBL/GenBank/DDBJ databases">
        <authorList>
            <person name="Florea S."/>
            <person name="Webb J.S."/>
            <person name="Jaromczyk J."/>
            <person name="Schardl C.L."/>
        </authorList>
    </citation>
    <scope>NUCLEOTIDE SEQUENCE [LARGE SCALE GENOMIC DNA]</scope>
    <source>
        <strain evidence="3">CDC-D5610</strain>
    </source>
</reference>
<feature type="region of interest" description="Disordered" evidence="1">
    <location>
        <begin position="447"/>
        <end position="490"/>
    </location>
</feature>
<protein>
    <recommendedName>
        <fullName evidence="4">Coiled coil domain-containing protein</fullName>
    </recommendedName>
</protein>
<evidence type="ECO:0008006" key="4">
    <source>
        <dbReference type="Google" id="ProtNLM"/>
    </source>
</evidence>
<evidence type="ECO:0000313" key="2">
    <source>
        <dbReference type="EMBL" id="ASQ46758.1"/>
    </source>
</evidence>
<keyword evidence="3" id="KW-1185">Reference proteome</keyword>
<organism evidence="2 3">
    <name type="scientific">Legionella clemsonensis</name>
    <dbReference type="NCBI Taxonomy" id="1867846"/>
    <lineage>
        <taxon>Bacteria</taxon>
        <taxon>Pseudomonadati</taxon>
        <taxon>Pseudomonadota</taxon>
        <taxon>Gammaproteobacteria</taxon>
        <taxon>Legionellales</taxon>
        <taxon>Legionellaceae</taxon>
        <taxon>Legionella</taxon>
    </lineage>
</organism>
<dbReference type="KEGG" id="lcd:clem_11060"/>
<dbReference type="Proteomes" id="UP000201728">
    <property type="component" value="Chromosome"/>
</dbReference>
<accession>A0A222P4I6</accession>
<sequence length="490" mass="55175">MPGLFDYPGFRRFSTTQELDKYFSLSKRKELIQQYLESIRLSEGVSGTDSFNAYNKERAKGLHDLLGFQVDTGKKDDKNKPITQPALAGEHWDKLQEKDNTHALSVKNAIKDALAETPALKKALEQFNSDMKMLNERVKNPPIPGTPEEKHVYNSLIKNLPGILHAAKVEAMDAIKAHQEAAKEKIKDLDKDSFKKGTGLTSDEEVDEAIKELAEVLEKTNSAKLKEFETTFNESIISTHKTLQKEYDRIAFLAAMRNSNNKELKEVQMGIAHLADENKKRLGLTDDQINMGLVPSGSKLSNINVKDFKDLEDFPLKTITGRKIKIEEDGSFNITLPKFGLIYYNRRDQYVDYDLQSLAEAFKAAGNDTVTISVDYKNTEEAEEYARKMYEACINAGFEPDKINIKVNGAERKLTNPGKKDEAPGIFDKDTSRLSATRRIADKLKAIREEEAKPPKHTAEFKAKLDELRSAPMPTPQPEPTATQHHVLGS</sequence>
<dbReference type="AlphaFoldDB" id="A0A222P4I6"/>
<evidence type="ECO:0000256" key="1">
    <source>
        <dbReference type="SAM" id="MobiDB-lite"/>
    </source>
</evidence>